<dbReference type="GO" id="GO:0005506">
    <property type="term" value="F:iron ion binding"/>
    <property type="evidence" value="ECO:0007669"/>
    <property type="project" value="InterPro"/>
</dbReference>
<name>A0AAV0C658_9ASTE</name>
<keyword evidence="5 7" id="KW-0408">Iron</keyword>
<accession>A0AAV0C658</accession>
<evidence type="ECO:0000256" key="9">
    <source>
        <dbReference type="SAM" id="Phobius"/>
    </source>
</evidence>
<evidence type="ECO:0000256" key="7">
    <source>
        <dbReference type="PIRSR" id="PIRSR602401-1"/>
    </source>
</evidence>
<organism evidence="10 11">
    <name type="scientific">Cuscuta epithymum</name>
    <dbReference type="NCBI Taxonomy" id="186058"/>
    <lineage>
        <taxon>Eukaryota</taxon>
        <taxon>Viridiplantae</taxon>
        <taxon>Streptophyta</taxon>
        <taxon>Embryophyta</taxon>
        <taxon>Tracheophyta</taxon>
        <taxon>Spermatophyta</taxon>
        <taxon>Magnoliopsida</taxon>
        <taxon>eudicotyledons</taxon>
        <taxon>Gunneridae</taxon>
        <taxon>Pentapetalae</taxon>
        <taxon>asterids</taxon>
        <taxon>lamiids</taxon>
        <taxon>Solanales</taxon>
        <taxon>Convolvulaceae</taxon>
        <taxon>Cuscuteae</taxon>
        <taxon>Cuscuta</taxon>
        <taxon>Cuscuta subgen. Cuscuta</taxon>
    </lineage>
</organism>
<keyword evidence="9" id="KW-0472">Membrane</keyword>
<keyword evidence="9" id="KW-0812">Transmembrane</keyword>
<evidence type="ECO:0008006" key="12">
    <source>
        <dbReference type="Google" id="ProtNLM"/>
    </source>
</evidence>
<dbReference type="PRINTS" id="PR00463">
    <property type="entry name" value="EP450I"/>
</dbReference>
<dbReference type="InterPro" id="IPR036396">
    <property type="entry name" value="Cyt_P450_sf"/>
</dbReference>
<evidence type="ECO:0000256" key="6">
    <source>
        <dbReference type="ARBA" id="ARBA00023033"/>
    </source>
</evidence>
<keyword evidence="9" id="KW-1133">Transmembrane helix</keyword>
<dbReference type="PANTHER" id="PTHR47947:SF24">
    <property type="entry name" value="ISOFLAVONE 2'-HYDROXYLASE-LIKE"/>
    <property type="match status" value="1"/>
</dbReference>
<dbReference type="PROSITE" id="PS00086">
    <property type="entry name" value="CYTOCHROME_P450"/>
    <property type="match status" value="1"/>
</dbReference>
<keyword evidence="3 7" id="KW-0479">Metal-binding</keyword>
<dbReference type="GO" id="GO:0016705">
    <property type="term" value="F:oxidoreductase activity, acting on paired donors, with incorporation or reduction of molecular oxygen"/>
    <property type="evidence" value="ECO:0007669"/>
    <property type="project" value="InterPro"/>
</dbReference>
<evidence type="ECO:0000313" key="10">
    <source>
        <dbReference type="EMBL" id="CAH9066120.1"/>
    </source>
</evidence>
<dbReference type="EMBL" id="CAMAPF010000012">
    <property type="protein sequence ID" value="CAH9066120.1"/>
    <property type="molecule type" value="Genomic_DNA"/>
</dbReference>
<keyword evidence="6 8" id="KW-0503">Monooxygenase</keyword>
<evidence type="ECO:0000256" key="1">
    <source>
        <dbReference type="ARBA" id="ARBA00001971"/>
    </source>
</evidence>
<protein>
    <recommendedName>
        <fullName evidence="12">Cytochrome P450</fullName>
    </recommendedName>
</protein>
<keyword evidence="2 7" id="KW-0349">Heme</keyword>
<evidence type="ECO:0000313" key="11">
    <source>
        <dbReference type="Proteomes" id="UP001152523"/>
    </source>
</evidence>
<dbReference type="InterPro" id="IPR017972">
    <property type="entry name" value="Cyt_P450_CS"/>
</dbReference>
<evidence type="ECO:0000256" key="5">
    <source>
        <dbReference type="ARBA" id="ARBA00023004"/>
    </source>
</evidence>
<dbReference type="InterPro" id="IPR001128">
    <property type="entry name" value="Cyt_P450"/>
</dbReference>
<evidence type="ECO:0000256" key="8">
    <source>
        <dbReference type="RuleBase" id="RU000461"/>
    </source>
</evidence>
<keyword evidence="4 8" id="KW-0560">Oxidoreductase</keyword>
<dbReference type="PRINTS" id="PR00385">
    <property type="entry name" value="P450"/>
</dbReference>
<proteinExistence type="inferred from homology"/>
<dbReference type="InterPro" id="IPR050651">
    <property type="entry name" value="Plant_Cytochrome_P450_Monoox"/>
</dbReference>
<keyword evidence="11" id="KW-1185">Reference proteome</keyword>
<dbReference type="GO" id="GO:0020037">
    <property type="term" value="F:heme binding"/>
    <property type="evidence" value="ECO:0007669"/>
    <property type="project" value="InterPro"/>
</dbReference>
<evidence type="ECO:0000256" key="2">
    <source>
        <dbReference type="ARBA" id="ARBA00022617"/>
    </source>
</evidence>
<dbReference type="InterPro" id="IPR002401">
    <property type="entry name" value="Cyt_P450_E_grp-I"/>
</dbReference>
<sequence length="529" mass="59960">MFFAISSFDANTILLLTMNHLLFLCLPMIFVAAHVFSRFLIHRLRNLPPTPFPALPLVGHLYLVRKQPLHKALYDVSKKYGRVLFLRFGRRPILLVSSPSAAEECFTKNDIVFANRPRLLAGKYLGYNFTSLPFLSYGERWRNLRRISTVEVLSSYRIQQLAEIRAEEVKDLIRNLFRLSTCDRMVELKPALHDFTFNVMSRMIFGKKYYGDNAGNSEAGKLFQEISKSQISVIPKANVLDFLPFMRWFGLGGVEKELMSIFEKRDKFMQAVIDEHRGTTMATNACDRSSSSHPTNKTVLDVLLELQISEPELYTDQTIRNLLLVLLQAGSDTTTVTLEWAFSYLLDNPHVLAKAKSDITQNNGNNRVVKESDLDSIPYIRCIVNETLRMHPAAPLLLPHFSSEDSTVAGFHVPQETILVVNAWGIHRDPTVWEEPEVFNPDRFIGGGWKSGCKFIPFGSGRRRCPGENLALRVLDLAVASLVQCFEWEKVDVLKTTESEGNGGFTVSAMTHPLRVKCFPLPVVTNLIS</sequence>
<dbReference type="GO" id="GO:0004497">
    <property type="term" value="F:monooxygenase activity"/>
    <property type="evidence" value="ECO:0007669"/>
    <property type="project" value="UniProtKB-KW"/>
</dbReference>
<comment type="caution">
    <text evidence="10">The sequence shown here is derived from an EMBL/GenBank/DDBJ whole genome shotgun (WGS) entry which is preliminary data.</text>
</comment>
<dbReference type="PANTHER" id="PTHR47947">
    <property type="entry name" value="CYTOCHROME P450 82C3-RELATED"/>
    <property type="match status" value="1"/>
</dbReference>
<feature type="binding site" description="axial binding residue" evidence="7">
    <location>
        <position position="465"/>
    </location>
    <ligand>
        <name>heme</name>
        <dbReference type="ChEBI" id="CHEBI:30413"/>
    </ligand>
    <ligandPart>
        <name>Fe</name>
        <dbReference type="ChEBI" id="CHEBI:18248"/>
    </ligandPart>
</feature>
<dbReference type="SUPFAM" id="SSF48264">
    <property type="entry name" value="Cytochrome P450"/>
    <property type="match status" value="1"/>
</dbReference>
<evidence type="ECO:0000256" key="3">
    <source>
        <dbReference type="ARBA" id="ARBA00022723"/>
    </source>
</evidence>
<dbReference type="Gene3D" id="1.10.630.10">
    <property type="entry name" value="Cytochrome P450"/>
    <property type="match status" value="1"/>
</dbReference>
<gene>
    <name evidence="10" type="ORF">CEPIT_LOCUS2373</name>
</gene>
<evidence type="ECO:0000256" key="4">
    <source>
        <dbReference type="ARBA" id="ARBA00023002"/>
    </source>
</evidence>
<dbReference type="Pfam" id="PF00067">
    <property type="entry name" value="p450"/>
    <property type="match status" value="1"/>
</dbReference>
<comment type="cofactor">
    <cofactor evidence="1 7">
        <name>heme</name>
        <dbReference type="ChEBI" id="CHEBI:30413"/>
    </cofactor>
</comment>
<dbReference type="AlphaFoldDB" id="A0AAV0C658"/>
<dbReference type="Proteomes" id="UP001152523">
    <property type="component" value="Unassembled WGS sequence"/>
</dbReference>
<feature type="transmembrane region" description="Helical" evidence="9">
    <location>
        <begin position="20"/>
        <end position="41"/>
    </location>
</feature>
<dbReference type="FunFam" id="1.10.630.10:FF:000026">
    <property type="entry name" value="Cytochrome P450 82C4"/>
    <property type="match status" value="1"/>
</dbReference>
<reference evidence="10" key="1">
    <citation type="submission" date="2022-07" db="EMBL/GenBank/DDBJ databases">
        <authorList>
            <person name="Macas J."/>
            <person name="Novak P."/>
            <person name="Neumann P."/>
        </authorList>
    </citation>
    <scope>NUCLEOTIDE SEQUENCE</scope>
</reference>
<comment type="similarity">
    <text evidence="8">Belongs to the cytochrome P450 family.</text>
</comment>